<feature type="transmembrane region" description="Helical" evidence="1">
    <location>
        <begin position="9"/>
        <end position="30"/>
    </location>
</feature>
<dbReference type="EMBL" id="CP016199">
    <property type="protein sequence ID" value="ASS38450.1"/>
    <property type="molecule type" value="Genomic_DNA"/>
</dbReference>
<evidence type="ECO:0000313" key="2">
    <source>
        <dbReference type="EMBL" id="ASS38450.1"/>
    </source>
</evidence>
<dbReference type="Pfam" id="PF02325">
    <property type="entry name" value="CCB3_YggT"/>
    <property type="match status" value="1"/>
</dbReference>
<name>A0A223ATZ1_9FIRM</name>
<proteinExistence type="predicted"/>
<dbReference type="GO" id="GO:0016020">
    <property type="term" value="C:membrane"/>
    <property type="evidence" value="ECO:0007669"/>
    <property type="project" value="InterPro"/>
</dbReference>
<evidence type="ECO:0000313" key="3">
    <source>
        <dbReference type="Proteomes" id="UP000214689"/>
    </source>
</evidence>
<dbReference type="RefSeq" id="WP_094234687.1">
    <property type="nucleotide sequence ID" value="NZ_CP016199.1"/>
</dbReference>
<keyword evidence="1" id="KW-0812">Transmembrane</keyword>
<dbReference type="Proteomes" id="UP000214689">
    <property type="component" value="Chromosome"/>
</dbReference>
<gene>
    <name evidence="2" type="ORF">AXF17_08635</name>
</gene>
<protein>
    <recommendedName>
        <fullName evidence="4">YggT family protein</fullName>
    </recommendedName>
</protein>
<dbReference type="AlphaFoldDB" id="A0A223ATZ1"/>
<feature type="transmembrane region" description="Helical" evidence="1">
    <location>
        <begin position="70"/>
        <end position="90"/>
    </location>
</feature>
<dbReference type="InterPro" id="IPR003425">
    <property type="entry name" value="CCB3/YggT"/>
</dbReference>
<accession>A0A223ATZ1</accession>
<sequence>MDIVLIRAVTWFCSILQMMLVITAVFSWFAGTSEFMRGLYQMGTQLTSPLVDPIRKIIYKNGHGQIGLDWAPVIAFLLIRVFQVLVIRLITNVF</sequence>
<dbReference type="OrthoDB" id="283553at2"/>
<evidence type="ECO:0000256" key="1">
    <source>
        <dbReference type="SAM" id="Phobius"/>
    </source>
</evidence>
<reference evidence="3" key="1">
    <citation type="submission" date="2016-05" db="EMBL/GenBank/DDBJ databases">
        <authorList>
            <person name="Holder M.E."/>
            <person name="Ajami N.J."/>
            <person name="Petrosino J.F."/>
        </authorList>
    </citation>
    <scope>NUCLEOTIDE SEQUENCE [LARGE SCALE GENOMIC DNA]</scope>
    <source>
        <strain evidence="3">ATCC 700696</strain>
    </source>
</reference>
<keyword evidence="1" id="KW-0472">Membrane</keyword>
<keyword evidence="3" id="KW-1185">Reference proteome</keyword>
<keyword evidence="1" id="KW-1133">Transmembrane helix</keyword>
<organism evidence="2 3">
    <name type="scientific">Mogibacterium pumilum</name>
    <dbReference type="NCBI Taxonomy" id="86332"/>
    <lineage>
        <taxon>Bacteria</taxon>
        <taxon>Bacillati</taxon>
        <taxon>Bacillota</taxon>
        <taxon>Clostridia</taxon>
        <taxon>Peptostreptococcales</taxon>
        <taxon>Anaerovoracaceae</taxon>
        <taxon>Mogibacterium</taxon>
    </lineage>
</organism>
<evidence type="ECO:0008006" key="4">
    <source>
        <dbReference type="Google" id="ProtNLM"/>
    </source>
</evidence>